<gene>
    <name evidence="1" type="ORF">L596_027113</name>
</gene>
<name>A0A4V6XVQ3_STECR</name>
<accession>A0A4V6XVQ3</accession>
<evidence type="ECO:0000313" key="1">
    <source>
        <dbReference type="EMBL" id="TKR63265.1"/>
    </source>
</evidence>
<protein>
    <submittedName>
        <fullName evidence="1">Uncharacterized protein</fullName>
    </submittedName>
</protein>
<organism evidence="1 2">
    <name type="scientific">Steinernema carpocapsae</name>
    <name type="common">Entomopathogenic nematode</name>
    <dbReference type="NCBI Taxonomy" id="34508"/>
    <lineage>
        <taxon>Eukaryota</taxon>
        <taxon>Metazoa</taxon>
        <taxon>Ecdysozoa</taxon>
        <taxon>Nematoda</taxon>
        <taxon>Chromadorea</taxon>
        <taxon>Rhabditida</taxon>
        <taxon>Tylenchina</taxon>
        <taxon>Panagrolaimomorpha</taxon>
        <taxon>Strongyloidoidea</taxon>
        <taxon>Steinernematidae</taxon>
        <taxon>Steinernema</taxon>
    </lineage>
</organism>
<evidence type="ECO:0000313" key="2">
    <source>
        <dbReference type="Proteomes" id="UP000298663"/>
    </source>
</evidence>
<proteinExistence type="predicted"/>
<dbReference type="EMBL" id="AZBU02000010">
    <property type="protein sequence ID" value="TKR63265.1"/>
    <property type="molecule type" value="Genomic_DNA"/>
</dbReference>
<dbReference type="Proteomes" id="UP000298663">
    <property type="component" value="Unassembled WGS sequence"/>
</dbReference>
<comment type="caution">
    <text evidence="1">The sequence shown here is derived from an EMBL/GenBank/DDBJ whole genome shotgun (WGS) entry which is preliminary data.</text>
</comment>
<sequence length="126" mass="14697">MHKRRKGAFRPEMYRHTKQKTRTASSVYTVPCSERGIAIVGFRSKKRELRLDQCPRLDLRSKSKFDPNILATTKAKGRHVRLCSTTQAKSKIISEMPKIHNLEFLWFCAYRRPLLTSKSSSRLMLT</sequence>
<keyword evidence="2" id="KW-1185">Reference proteome</keyword>
<reference evidence="1 2" key="2">
    <citation type="journal article" date="2019" name="G3 (Bethesda)">
        <title>Hybrid Assembly of the Genome of the Entomopathogenic Nematode Steinernema carpocapsae Identifies the X-Chromosome.</title>
        <authorList>
            <person name="Serra L."/>
            <person name="Macchietto M."/>
            <person name="Macias-Munoz A."/>
            <person name="McGill C.J."/>
            <person name="Rodriguez I.M."/>
            <person name="Rodriguez B."/>
            <person name="Murad R."/>
            <person name="Mortazavi A."/>
        </authorList>
    </citation>
    <scope>NUCLEOTIDE SEQUENCE [LARGE SCALE GENOMIC DNA]</scope>
    <source>
        <strain evidence="1 2">ALL</strain>
    </source>
</reference>
<reference evidence="1 2" key="1">
    <citation type="journal article" date="2015" name="Genome Biol.">
        <title>Comparative genomics of Steinernema reveals deeply conserved gene regulatory networks.</title>
        <authorList>
            <person name="Dillman A.R."/>
            <person name="Macchietto M."/>
            <person name="Porter C.F."/>
            <person name="Rogers A."/>
            <person name="Williams B."/>
            <person name="Antoshechkin I."/>
            <person name="Lee M.M."/>
            <person name="Goodwin Z."/>
            <person name="Lu X."/>
            <person name="Lewis E.E."/>
            <person name="Goodrich-Blair H."/>
            <person name="Stock S.P."/>
            <person name="Adams B.J."/>
            <person name="Sternberg P.W."/>
            <person name="Mortazavi A."/>
        </authorList>
    </citation>
    <scope>NUCLEOTIDE SEQUENCE [LARGE SCALE GENOMIC DNA]</scope>
    <source>
        <strain evidence="1 2">ALL</strain>
    </source>
</reference>
<dbReference type="AlphaFoldDB" id="A0A4V6XVQ3"/>